<evidence type="ECO:0000313" key="2">
    <source>
        <dbReference type="Proteomes" id="UP000650833"/>
    </source>
</evidence>
<organism evidence="1 2">
    <name type="scientific">Mucor plumbeus</name>
    <dbReference type="NCBI Taxonomy" id="97098"/>
    <lineage>
        <taxon>Eukaryota</taxon>
        <taxon>Fungi</taxon>
        <taxon>Fungi incertae sedis</taxon>
        <taxon>Mucoromycota</taxon>
        <taxon>Mucoromycotina</taxon>
        <taxon>Mucoromycetes</taxon>
        <taxon>Mucorales</taxon>
        <taxon>Mucorineae</taxon>
        <taxon>Mucoraceae</taxon>
        <taxon>Mucor</taxon>
    </lineage>
</organism>
<accession>A0A8H7R369</accession>
<keyword evidence="2" id="KW-1185">Reference proteome</keyword>
<gene>
    <name evidence="1" type="ORF">INT46_010340</name>
</gene>
<name>A0A8H7R369_9FUNG</name>
<dbReference type="Proteomes" id="UP000650833">
    <property type="component" value="Unassembled WGS sequence"/>
</dbReference>
<dbReference type="AlphaFoldDB" id="A0A8H7R369"/>
<evidence type="ECO:0000313" key="1">
    <source>
        <dbReference type="EMBL" id="KAG2202336.1"/>
    </source>
</evidence>
<reference evidence="1" key="1">
    <citation type="submission" date="2020-12" db="EMBL/GenBank/DDBJ databases">
        <title>Metabolic potential, ecology and presence of endohyphal bacteria is reflected in genomic diversity of Mucoromycotina.</title>
        <authorList>
            <person name="Muszewska A."/>
            <person name="Okrasinska A."/>
            <person name="Steczkiewicz K."/>
            <person name="Drgas O."/>
            <person name="Orlowska M."/>
            <person name="Perlinska-Lenart U."/>
            <person name="Aleksandrzak-Piekarczyk T."/>
            <person name="Szatraj K."/>
            <person name="Zielenkiewicz U."/>
            <person name="Pilsyk S."/>
            <person name="Malc E."/>
            <person name="Mieczkowski P."/>
            <person name="Kruszewska J.S."/>
            <person name="Biernat P."/>
            <person name="Pawlowska J."/>
        </authorList>
    </citation>
    <scope>NUCLEOTIDE SEQUENCE</scope>
    <source>
        <strain evidence="1">CBS 226.32</strain>
    </source>
</reference>
<sequence>MYNKKTIYANIQSAKYQRNSEAIVPKCLDCGLVGHYNKSYYKFSKYNPHTANYVGTSCKGNQNFKMKPEKKEVKQHKTNDTNAVLSTCKGVGHSSSQFPLCKKYLLSKIEVFNNNLGKPHQSFTRKIPFKSCIRNNETNIATTSSSANSQSTATIKSRIIRTCEDVRQLMFRAQVFVNYYILVHKDVIIPNFIFRQNFWYSICQLVNNCKVTNGTTLPSDIIFARNVFRTKYPSIIYKVELASGNSQCILEACTTVVTSYLKNMVELSKEMSLNNVTKIAKEFCYQMAILKSLPASPGKFVRFLAYILSEYDREHLAHNLYDVRRLPLPRLFAISPSPSFRWGFVIISVNYLCCFTKEKLFKGYNSQLNLFYKYFGFTGLVFKSIDDLRQNGLNDVLFANKIKSDGFTADFLFEKRRDTAL</sequence>
<dbReference type="EMBL" id="JAEPRC010000260">
    <property type="protein sequence ID" value="KAG2202336.1"/>
    <property type="molecule type" value="Genomic_DNA"/>
</dbReference>
<protein>
    <submittedName>
        <fullName evidence="1">Uncharacterized protein</fullName>
    </submittedName>
</protein>
<proteinExistence type="predicted"/>
<comment type="caution">
    <text evidence="1">The sequence shown here is derived from an EMBL/GenBank/DDBJ whole genome shotgun (WGS) entry which is preliminary data.</text>
</comment>
<dbReference type="OrthoDB" id="2285535at2759"/>